<reference evidence="1" key="1">
    <citation type="submission" date="2022-04" db="EMBL/GenBank/DDBJ databases">
        <title>Hymenobacter sp. isolated from the air.</title>
        <authorList>
            <person name="Won M."/>
            <person name="Lee C.-M."/>
            <person name="Woen H.-Y."/>
            <person name="Kwon S.-W."/>
        </authorList>
    </citation>
    <scope>NUCLEOTIDE SEQUENCE</scope>
    <source>
        <strain evidence="1">5116S-3</strain>
    </source>
</reference>
<name>A0A8T9Q7S7_9BACT</name>
<proteinExistence type="predicted"/>
<accession>A0A8T9Q7S7</accession>
<dbReference type="AlphaFoldDB" id="A0A8T9Q7S7"/>
<evidence type="ECO:0000313" key="2">
    <source>
        <dbReference type="Proteomes" id="UP000831796"/>
    </source>
</evidence>
<evidence type="ECO:0000313" key="1">
    <source>
        <dbReference type="EMBL" id="UOQ73195.1"/>
    </source>
</evidence>
<protein>
    <submittedName>
        <fullName evidence="1">Uncharacterized protein</fullName>
    </submittedName>
</protein>
<dbReference type="RefSeq" id="WP_244676549.1">
    <property type="nucleotide sequence ID" value="NZ_CP095046.1"/>
</dbReference>
<sequence>MENAPVVFRSEALKNVFRDTRTPLAIEVPSKVALDKRKFGRSFSNDYYLVSLMATDAAGTYCLISNMFSGGSAGPKTDDFASRKYIYNVALFSSLDLECSYE</sequence>
<dbReference type="EMBL" id="CP095046">
    <property type="protein sequence ID" value="UOQ73195.1"/>
    <property type="molecule type" value="Genomic_DNA"/>
</dbReference>
<dbReference type="Proteomes" id="UP000831796">
    <property type="component" value="Chromosome"/>
</dbReference>
<organism evidence="1 2">
    <name type="scientific">Hymenobacter cellulosilyticus</name>
    <dbReference type="NCBI Taxonomy" id="2932248"/>
    <lineage>
        <taxon>Bacteria</taxon>
        <taxon>Pseudomonadati</taxon>
        <taxon>Bacteroidota</taxon>
        <taxon>Cytophagia</taxon>
        <taxon>Cytophagales</taxon>
        <taxon>Hymenobacteraceae</taxon>
        <taxon>Hymenobacter</taxon>
    </lineage>
</organism>
<dbReference type="KEGG" id="hcu:MUN79_04280"/>
<gene>
    <name evidence="1" type="ORF">MUN79_04280</name>
</gene>
<keyword evidence="2" id="KW-1185">Reference proteome</keyword>